<gene>
    <name evidence="1" type="ORF">NSCI0253_LOCUS16002</name>
</gene>
<organism evidence="1">
    <name type="scientific">Noctiluca scintillans</name>
    <name type="common">Sea sparkle</name>
    <name type="synonym">Red tide dinoflagellate</name>
    <dbReference type="NCBI Taxonomy" id="2966"/>
    <lineage>
        <taxon>Eukaryota</taxon>
        <taxon>Sar</taxon>
        <taxon>Alveolata</taxon>
        <taxon>Dinophyceae</taxon>
        <taxon>Noctilucales</taxon>
        <taxon>Noctilucaceae</taxon>
        <taxon>Noctiluca</taxon>
    </lineage>
</organism>
<sequence length="101" mass="11998">MDPEAHWRLEQITGYLTSHAQKIAVLTELLDREDAIDRKSNVEDDRFLKWWLFLEQFKTMKFLVRNRRLITPTRPRRSSQTKYCEGYEALPASRSANLLVS</sequence>
<protein>
    <submittedName>
        <fullName evidence="1">Uncharacterized protein</fullName>
    </submittedName>
</protein>
<dbReference type="AlphaFoldDB" id="A0A7S1A439"/>
<name>A0A7S1A439_NOCSC</name>
<accession>A0A7S1A439</accession>
<reference evidence="1" key="1">
    <citation type="submission" date="2021-01" db="EMBL/GenBank/DDBJ databases">
        <authorList>
            <person name="Corre E."/>
            <person name="Pelletier E."/>
            <person name="Niang G."/>
            <person name="Scheremetjew M."/>
            <person name="Finn R."/>
            <person name="Kale V."/>
            <person name="Holt S."/>
            <person name="Cochrane G."/>
            <person name="Meng A."/>
            <person name="Brown T."/>
            <person name="Cohen L."/>
        </authorList>
    </citation>
    <scope>NUCLEOTIDE SEQUENCE</scope>
</reference>
<dbReference type="EMBL" id="HBFQ01022767">
    <property type="protein sequence ID" value="CAD8841654.1"/>
    <property type="molecule type" value="Transcribed_RNA"/>
</dbReference>
<proteinExistence type="predicted"/>
<evidence type="ECO:0000313" key="1">
    <source>
        <dbReference type="EMBL" id="CAD8841654.1"/>
    </source>
</evidence>